<gene>
    <name evidence="4" type="ORF">RJ639_011189</name>
</gene>
<proteinExistence type="inferred from homology"/>
<evidence type="ECO:0000256" key="2">
    <source>
        <dbReference type="RuleBase" id="RU003616"/>
    </source>
</evidence>
<evidence type="ECO:0000259" key="3">
    <source>
        <dbReference type="PROSITE" id="PS01031"/>
    </source>
</evidence>
<name>A0AA89AR56_9ASTE</name>
<dbReference type="EMBL" id="JAVXUP010001409">
    <property type="protein sequence ID" value="KAK3011985.1"/>
    <property type="molecule type" value="Genomic_DNA"/>
</dbReference>
<dbReference type="SUPFAM" id="SSF49764">
    <property type="entry name" value="HSP20-like chaperones"/>
    <property type="match status" value="1"/>
</dbReference>
<reference evidence="4" key="1">
    <citation type="submission" date="2022-12" db="EMBL/GenBank/DDBJ databases">
        <title>Draft genome assemblies for two species of Escallonia (Escalloniales).</title>
        <authorList>
            <person name="Chanderbali A."/>
            <person name="Dervinis C."/>
            <person name="Anghel I."/>
            <person name="Soltis D."/>
            <person name="Soltis P."/>
            <person name="Zapata F."/>
        </authorList>
    </citation>
    <scope>NUCLEOTIDE SEQUENCE</scope>
    <source>
        <strain evidence="4">UCBG64.0493</strain>
        <tissue evidence="4">Leaf</tissue>
    </source>
</reference>
<evidence type="ECO:0000256" key="1">
    <source>
        <dbReference type="PROSITE-ProRule" id="PRU00285"/>
    </source>
</evidence>
<keyword evidence="5" id="KW-1185">Reference proteome</keyword>
<dbReference type="Gene3D" id="2.60.40.790">
    <property type="match status" value="1"/>
</dbReference>
<dbReference type="Proteomes" id="UP001188597">
    <property type="component" value="Unassembled WGS sequence"/>
</dbReference>
<evidence type="ECO:0000313" key="5">
    <source>
        <dbReference type="Proteomes" id="UP001188597"/>
    </source>
</evidence>
<accession>A0AA89AR56</accession>
<organism evidence="4 5">
    <name type="scientific">Escallonia herrerae</name>
    <dbReference type="NCBI Taxonomy" id="1293975"/>
    <lineage>
        <taxon>Eukaryota</taxon>
        <taxon>Viridiplantae</taxon>
        <taxon>Streptophyta</taxon>
        <taxon>Embryophyta</taxon>
        <taxon>Tracheophyta</taxon>
        <taxon>Spermatophyta</taxon>
        <taxon>Magnoliopsida</taxon>
        <taxon>eudicotyledons</taxon>
        <taxon>Gunneridae</taxon>
        <taxon>Pentapetalae</taxon>
        <taxon>asterids</taxon>
        <taxon>campanulids</taxon>
        <taxon>Escalloniales</taxon>
        <taxon>Escalloniaceae</taxon>
        <taxon>Escallonia</taxon>
    </lineage>
</organism>
<dbReference type="PROSITE" id="PS01031">
    <property type="entry name" value="SHSP"/>
    <property type="match status" value="1"/>
</dbReference>
<dbReference type="InterPro" id="IPR008978">
    <property type="entry name" value="HSP20-like_chaperone"/>
</dbReference>
<dbReference type="CDD" id="cd00298">
    <property type="entry name" value="ACD_sHsps_p23-like"/>
    <property type="match status" value="1"/>
</dbReference>
<comment type="similarity">
    <text evidence="1 2">Belongs to the small heat shock protein (HSP20) family.</text>
</comment>
<protein>
    <recommendedName>
        <fullName evidence="3">SHSP domain-containing protein</fullName>
    </recommendedName>
</protein>
<comment type="caution">
    <text evidence="4">The sequence shown here is derived from an EMBL/GenBank/DDBJ whole genome shotgun (WGS) entry which is preliminary data.</text>
</comment>
<dbReference type="AlphaFoldDB" id="A0AA89AR56"/>
<dbReference type="InterPro" id="IPR002068">
    <property type="entry name" value="A-crystallin/Hsp20_dom"/>
</dbReference>
<sequence length="112" mass="12691">MASVYEDFRPTSEWKQQENFDLLSVFVPGFTEEDIRVTRAGRNMARVGGERLVAGNRWSRFQEYFQAPENCDMSGARRKFESGILTVTMPRKTTATQVAPKAEAKTEPPSTP</sequence>
<dbReference type="Pfam" id="PF00011">
    <property type="entry name" value="HSP20"/>
    <property type="match status" value="1"/>
</dbReference>
<evidence type="ECO:0000313" key="4">
    <source>
        <dbReference type="EMBL" id="KAK3011985.1"/>
    </source>
</evidence>
<feature type="domain" description="SHSP" evidence="3">
    <location>
        <begin position="3"/>
        <end position="107"/>
    </location>
</feature>